<dbReference type="eggNOG" id="arCOG02579">
    <property type="taxonomic scope" value="Archaea"/>
</dbReference>
<evidence type="ECO:0000313" key="2">
    <source>
        <dbReference type="Proteomes" id="UP000001901"/>
    </source>
</evidence>
<dbReference type="PANTHER" id="PTHR35866">
    <property type="entry name" value="PUTATIVE-RELATED"/>
    <property type="match status" value="1"/>
</dbReference>
<name>D2RFS7_ARCPA</name>
<dbReference type="PANTHER" id="PTHR35866:SF2">
    <property type="entry name" value="YKGJ FAMILY CYSTEINE CLUSTER PROTEIN"/>
    <property type="match status" value="1"/>
</dbReference>
<keyword evidence="2" id="KW-1185">Reference proteome</keyword>
<accession>D2RFS7</accession>
<protein>
    <recommendedName>
        <fullName evidence="3">YkgJ family cysteine cluster protein</fullName>
    </recommendedName>
</protein>
<dbReference type="HOGENOM" id="CLU_126379_1_0_2"/>
<dbReference type="AlphaFoldDB" id="D2RFS7"/>
<dbReference type="Pfam" id="PF03692">
    <property type="entry name" value="CxxCxxCC"/>
    <property type="match status" value="1"/>
</dbReference>
<dbReference type="KEGG" id="apo:Arcpr_0076"/>
<dbReference type="RefSeq" id="WP_012939488.1">
    <property type="nucleotide sequence ID" value="NC_013741.1"/>
</dbReference>
<dbReference type="PaxDb" id="572546-Arcpr_0076"/>
<reference evidence="1 2" key="1">
    <citation type="journal article" date="2010" name="Stand. Genomic Sci.">
        <title>Complete genome sequence of Archaeoglobus profundus type strain (AV18).</title>
        <authorList>
            <person name="von Jan M."/>
            <person name="Lapidus A."/>
            <person name="Del Rio T.G."/>
            <person name="Copeland A."/>
            <person name="Tice H."/>
            <person name="Cheng J.F."/>
            <person name="Lucas S."/>
            <person name="Chen F."/>
            <person name="Nolan M."/>
            <person name="Goodwin L."/>
            <person name="Han C."/>
            <person name="Pitluck S."/>
            <person name="Liolios K."/>
            <person name="Ivanova N."/>
            <person name="Mavromatis K."/>
            <person name="Ovchinnikova G."/>
            <person name="Chertkov O."/>
            <person name="Pati A."/>
            <person name="Chen A."/>
            <person name="Palaniappan K."/>
            <person name="Land M."/>
            <person name="Hauser L."/>
            <person name="Chang Y.J."/>
            <person name="Jeffries C.D."/>
            <person name="Saunders E."/>
            <person name="Brettin T."/>
            <person name="Detter J.C."/>
            <person name="Chain P."/>
            <person name="Eichinger K."/>
            <person name="Huber H."/>
            <person name="Spring S."/>
            <person name="Rohde M."/>
            <person name="Goker M."/>
            <person name="Wirth R."/>
            <person name="Woyke T."/>
            <person name="Bristow J."/>
            <person name="Eisen J.A."/>
            <person name="Markowitz V."/>
            <person name="Hugenholtz P."/>
            <person name="Kyrpides N.C."/>
            <person name="Klenk H.P."/>
        </authorList>
    </citation>
    <scope>NUCLEOTIDE SEQUENCE [LARGE SCALE GENOMIC DNA]</scope>
    <source>
        <strain evidence="2">DSM 5631 / JCM 9629 / NBRC 100127 / Av18</strain>
    </source>
</reference>
<dbReference type="InterPro" id="IPR005358">
    <property type="entry name" value="Puta_zinc/iron-chelating_dom"/>
</dbReference>
<evidence type="ECO:0008006" key="3">
    <source>
        <dbReference type="Google" id="ProtNLM"/>
    </source>
</evidence>
<evidence type="ECO:0000313" key="1">
    <source>
        <dbReference type="EMBL" id="ADB57152.1"/>
    </source>
</evidence>
<dbReference type="Proteomes" id="UP000001901">
    <property type="component" value="Chromosome"/>
</dbReference>
<organism evidence="1 2">
    <name type="scientific">Archaeoglobus profundus (strain DSM 5631 / JCM 9629 / NBRC 100127 / Av18)</name>
    <dbReference type="NCBI Taxonomy" id="572546"/>
    <lineage>
        <taxon>Archaea</taxon>
        <taxon>Methanobacteriati</taxon>
        <taxon>Methanobacteriota</taxon>
        <taxon>Archaeoglobi</taxon>
        <taxon>Archaeoglobales</taxon>
        <taxon>Archaeoglobaceae</taxon>
        <taxon>Archaeoglobus</taxon>
    </lineage>
</organism>
<dbReference type="STRING" id="572546.Arcpr_0076"/>
<sequence length="128" mass="14893">MIKINCTVGGKFCGKCCHDTEMPLTEEDIERIESIGYNRRDFTIKIDGIYRLRNVNGKCFFLDENNRCKIYEHRPLGCRIYPLVLDLDRGVVVVDKLCPKGDEVSEENIRRAEPILRELVRKIYGLKV</sequence>
<proteinExistence type="predicted"/>
<dbReference type="GeneID" id="8738722"/>
<dbReference type="EMBL" id="CP001857">
    <property type="protein sequence ID" value="ADB57152.1"/>
    <property type="molecule type" value="Genomic_DNA"/>
</dbReference>
<gene>
    <name evidence="1" type="ordered locus">Arcpr_0076</name>
</gene>